<dbReference type="SUPFAM" id="SSF111430">
    <property type="entry name" value="YAP1 redox domain"/>
    <property type="match status" value="1"/>
</dbReference>
<feature type="compositionally biased region" description="Basic and acidic residues" evidence="1">
    <location>
        <begin position="311"/>
        <end position="323"/>
    </location>
</feature>
<feature type="domain" description="Transcription factor PAP1" evidence="2">
    <location>
        <begin position="593"/>
        <end position="649"/>
    </location>
</feature>
<feature type="compositionally biased region" description="Polar residues" evidence="1">
    <location>
        <begin position="268"/>
        <end position="292"/>
    </location>
</feature>
<reference evidence="4" key="1">
    <citation type="journal article" date="2022" name="bioRxiv">
        <title>Deciphering the potential niche of two novel black yeast fungi from a biological soil crust based on their genomes, phenotypes, and melanin regulation.</title>
        <authorList>
            <consortium name="DOE Joint Genome Institute"/>
            <person name="Carr E.C."/>
            <person name="Barton Q."/>
            <person name="Grambo S."/>
            <person name="Sullivan M."/>
            <person name="Renfro C.M."/>
            <person name="Kuo A."/>
            <person name="Pangilinan J."/>
            <person name="Lipzen A."/>
            <person name="Keymanesh K."/>
            <person name="Savage E."/>
            <person name="Barry K."/>
            <person name="Grigoriev I.V."/>
            <person name="Riekhof W.R."/>
            <person name="Harris S.S."/>
        </authorList>
    </citation>
    <scope>NUCLEOTIDE SEQUENCE</scope>
    <source>
        <strain evidence="4">JF 03-4F</strain>
    </source>
</reference>
<sequence>MMLATDLSHDGAHSRWHQLFLTQDQNSSSNLCRSSKLSLTEWTVTSSMSVIGISPTDIITVVKAFKDAATALTPGPDGARQQFHDAQAALSSLELMVAGLKGSIPPASSAATVYNDLLERERRFQVSLEPYGKRLGPKCGTKSWIAIKRKLQYAFSGAQKVQEHIISTKPGVDAALFHTLGAQNDLAIKHHEQTVQTMRQSTTSVTDKIDALGPDMMSRLSQVISPFPPQHSDIIKGAIASHLEDVKLDLSQIKQALLPSSGRDSIMETDTSQFPTDAQSASGYEEATQNMGSEAYATKQRPCQHLRSPSRSRDQHALPRRLESSASTNASRLMLCLFSVSAAALYQNPATRKALVCCLHAYHHDPMSLTLLLLTIMSFANCFISLPYQVSLLTDESILLTTALGEPLKVPRHYWESFDIFHAFLRTHFETRPGKTYVRARRYRILLGGNTGQVLEIAKWQQVVSARMKLVMAMLLESMDDDCPKCQHPLERRSASLSYCADCDNWYQAIDMTQDKGGFHDSDSGSLDDTSGSSHPLSPSQSLEHLFFRFGPHPDELRYFVHMLLAKDTEPAWGQFDDKMTMEEAELGDVLLDTQKGLTCNRIWDRLRSMEKFLNGEIDIDNLCTELRAVARCSQGGAVVHKDDVDRILASA</sequence>
<evidence type="ECO:0000313" key="4">
    <source>
        <dbReference type="EMBL" id="KAI1616839.1"/>
    </source>
</evidence>
<feature type="region of interest" description="Disordered" evidence="1">
    <location>
        <begin position="261"/>
        <end position="324"/>
    </location>
</feature>
<feature type="compositionally biased region" description="Low complexity" evidence="1">
    <location>
        <begin position="524"/>
        <end position="539"/>
    </location>
</feature>
<name>A0AAN6IIU2_9EURO</name>
<feature type="region of interest" description="Disordered" evidence="1">
    <location>
        <begin position="518"/>
        <end position="539"/>
    </location>
</feature>
<comment type="caution">
    <text evidence="4">The sequence shown here is derived from an EMBL/GenBank/DDBJ whole genome shotgun (WGS) entry which is preliminary data.</text>
</comment>
<evidence type="ECO:0000259" key="3">
    <source>
        <dbReference type="Pfam" id="PF22893"/>
    </source>
</evidence>
<dbReference type="InterPro" id="IPR013910">
    <property type="entry name" value="TF_PAP1"/>
</dbReference>
<accession>A0AAN6IIU2</accession>
<dbReference type="Pfam" id="PF08601">
    <property type="entry name" value="PAP1"/>
    <property type="match status" value="1"/>
</dbReference>
<dbReference type="PANTHER" id="PTHR38886:SF1">
    <property type="entry name" value="NACHT-NTPASE AND P-LOOP NTPASES N-TERMINAL DOMAIN-CONTAINING PROTEIN"/>
    <property type="match status" value="1"/>
</dbReference>
<dbReference type="Gene3D" id="1.10.238.100">
    <property type="entry name" value="YAP1 redox domain. Chain B"/>
    <property type="match status" value="1"/>
</dbReference>
<evidence type="ECO:0000256" key="1">
    <source>
        <dbReference type="SAM" id="MobiDB-lite"/>
    </source>
</evidence>
<gene>
    <name evidence="4" type="ORF">EDD36DRAFT_147451</name>
</gene>
<proteinExistence type="predicted"/>
<dbReference type="Pfam" id="PF22893">
    <property type="entry name" value="ULD_2"/>
    <property type="match status" value="1"/>
</dbReference>
<keyword evidence="5" id="KW-1185">Reference proteome</keyword>
<dbReference type="EMBL" id="MU404351">
    <property type="protein sequence ID" value="KAI1616839.1"/>
    <property type="molecule type" value="Genomic_DNA"/>
</dbReference>
<dbReference type="AlphaFoldDB" id="A0AAN6IIU2"/>
<evidence type="ECO:0000259" key="2">
    <source>
        <dbReference type="Pfam" id="PF08601"/>
    </source>
</evidence>
<dbReference type="InterPro" id="IPR054464">
    <property type="entry name" value="ULD_fung"/>
</dbReference>
<dbReference type="Proteomes" id="UP001203852">
    <property type="component" value="Unassembled WGS sequence"/>
</dbReference>
<dbReference type="PANTHER" id="PTHR38886">
    <property type="entry name" value="SESA DOMAIN-CONTAINING PROTEIN"/>
    <property type="match status" value="1"/>
</dbReference>
<organism evidence="4 5">
    <name type="scientific">Exophiala viscosa</name>
    <dbReference type="NCBI Taxonomy" id="2486360"/>
    <lineage>
        <taxon>Eukaryota</taxon>
        <taxon>Fungi</taxon>
        <taxon>Dikarya</taxon>
        <taxon>Ascomycota</taxon>
        <taxon>Pezizomycotina</taxon>
        <taxon>Eurotiomycetes</taxon>
        <taxon>Chaetothyriomycetidae</taxon>
        <taxon>Chaetothyriales</taxon>
        <taxon>Herpotrichiellaceae</taxon>
        <taxon>Exophiala</taxon>
    </lineage>
</organism>
<protein>
    <submittedName>
        <fullName evidence="4">Transcription factor PAP1-domain-containing protein</fullName>
    </submittedName>
</protein>
<feature type="domain" description="Ubiquitin-like" evidence="3">
    <location>
        <begin position="395"/>
        <end position="477"/>
    </location>
</feature>
<evidence type="ECO:0000313" key="5">
    <source>
        <dbReference type="Proteomes" id="UP001203852"/>
    </source>
</evidence>
<dbReference type="InterPro" id="IPR023167">
    <property type="entry name" value="Yap1_redox_dom_sf"/>
</dbReference>